<evidence type="ECO:0000313" key="4">
    <source>
        <dbReference type="EMBL" id="PHJ22995.1"/>
    </source>
</evidence>
<dbReference type="CDD" id="cd00172">
    <property type="entry name" value="serpin"/>
    <property type="match status" value="1"/>
</dbReference>
<comment type="caution">
    <text evidence="4">The sequence shown here is derived from an EMBL/GenBank/DDBJ whole genome shotgun (WGS) entry which is preliminary data.</text>
</comment>
<dbReference type="InterPro" id="IPR000215">
    <property type="entry name" value="Serpin_fam"/>
</dbReference>
<accession>A0A2C6L5Z6</accession>
<dbReference type="AlphaFoldDB" id="A0A2C6L5Z6"/>
<dbReference type="InterPro" id="IPR023796">
    <property type="entry name" value="Serpin_dom"/>
</dbReference>
<dbReference type="PANTHER" id="PTHR11461:SF211">
    <property type="entry name" value="GH10112P-RELATED"/>
    <property type="match status" value="1"/>
</dbReference>
<dbReference type="InterPro" id="IPR042185">
    <property type="entry name" value="Serpin_sf_2"/>
</dbReference>
<dbReference type="OrthoDB" id="671595at2759"/>
<dbReference type="RefSeq" id="XP_067924672.1">
    <property type="nucleotide sequence ID" value="XM_068063352.1"/>
</dbReference>
<gene>
    <name evidence="4" type="ORF">CSUI_003154</name>
</gene>
<dbReference type="PROSITE" id="PS00284">
    <property type="entry name" value="SERPIN"/>
    <property type="match status" value="1"/>
</dbReference>
<name>A0A2C6L5Z6_9APIC</name>
<feature type="domain" description="Serpin" evidence="3">
    <location>
        <begin position="57"/>
        <end position="433"/>
    </location>
</feature>
<dbReference type="SMART" id="SM00093">
    <property type="entry name" value="SERPIN"/>
    <property type="match status" value="1"/>
</dbReference>
<evidence type="ECO:0000256" key="2">
    <source>
        <dbReference type="RuleBase" id="RU000411"/>
    </source>
</evidence>
<dbReference type="GO" id="GO:0005615">
    <property type="term" value="C:extracellular space"/>
    <property type="evidence" value="ECO:0007669"/>
    <property type="project" value="InterPro"/>
</dbReference>
<dbReference type="SUPFAM" id="SSF56574">
    <property type="entry name" value="Serpins"/>
    <property type="match status" value="1"/>
</dbReference>
<dbReference type="Gene3D" id="3.30.497.10">
    <property type="entry name" value="Antithrombin, subunit I, domain 2"/>
    <property type="match status" value="1"/>
</dbReference>
<dbReference type="InterPro" id="IPR036186">
    <property type="entry name" value="Serpin_sf"/>
</dbReference>
<dbReference type="Pfam" id="PF00079">
    <property type="entry name" value="Serpin"/>
    <property type="match status" value="1"/>
</dbReference>
<dbReference type="Proteomes" id="UP000221165">
    <property type="component" value="Unassembled WGS sequence"/>
</dbReference>
<evidence type="ECO:0000259" key="3">
    <source>
        <dbReference type="SMART" id="SM00093"/>
    </source>
</evidence>
<dbReference type="GO" id="GO:0004867">
    <property type="term" value="F:serine-type endopeptidase inhibitor activity"/>
    <property type="evidence" value="ECO:0007669"/>
    <property type="project" value="InterPro"/>
</dbReference>
<dbReference type="EMBL" id="MIGC01001370">
    <property type="protein sequence ID" value="PHJ22995.1"/>
    <property type="molecule type" value="Genomic_DNA"/>
</dbReference>
<proteinExistence type="inferred from homology"/>
<dbReference type="InterPro" id="IPR042178">
    <property type="entry name" value="Serpin_sf_1"/>
</dbReference>
<keyword evidence="5" id="KW-1185">Reference proteome</keyword>
<dbReference type="PANTHER" id="PTHR11461">
    <property type="entry name" value="SERINE PROTEASE INHIBITOR, SERPIN"/>
    <property type="match status" value="1"/>
</dbReference>
<dbReference type="VEuPathDB" id="ToxoDB:CSUI_003154"/>
<protein>
    <submittedName>
        <fullName evidence="4">Serpin (Serine proteinase inhibitor) superfamily protein</fullName>
    </submittedName>
</protein>
<sequence>MAALSSLLPSRSLKSRNVGYALFAFFSVAVLLVAGAGPGADDGAAGPAESSLHHSQFWIYTGVLLADKERCFNNLIISPFSILGMFRTLEMAAGGETLEQMRGFFNEETQRLTPPPLVPPAVFHFAERVYLNSNPQDHQLTEYKHRIAKVGGEVKALDFPDPEAARQDINAFVSEKTEGLIKELVSPGDLDSLPNFLAVNAAIFKAQWLDHFNTVFESVFFGIGPDHQRVEQRATFMQQTFRIDEIQYTHIEGRGTIIRLPFTDRKLGMYVMISDNYEEIATDLTAIHHRLDLLVGASMNGSSDQPDREVIVTIPKFNITPDSCKIDVIPAMEAVGITRLNLVPDFSRMTDRFDNLQLDMWIHKAGIEADENGVVATAASAGSIALISASLDEPIDLRLDRPFFFAVIYQPNIDSANPSDDAVLLFNGHLVNAEAAQVGLEPAGTLEVVHD</sequence>
<dbReference type="GeneID" id="94426563"/>
<dbReference type="InterPro" id="IPR023795">
    <property type="entry name" value="Serpin_CS"/>
</dbReference>
<evidence type="ECO:0000313" key="5">
    <source>
        <dbReference type="Proteomes" id="UP000221165"/>
    </source>
</evidence>
<organism evidence="4 5">
    <name type="scientific">Cystoisospora suis</name>
    <dbReference type="NCBI Taxonomy" id="483139"/>
    <lineage>
        <taxon>Eukaryota</taxon>
        <taxon>Sar</taxon>
        <taxon>Alveolata</taxon>
        <taxon>Apicomplexa</taxon>
        <taxon>Conoidasida</taxon>
        <taxon>Coccidia</taxon>
        <taxon>Eucoccidiorida</taxon>
        <taxon>Eimeriorina</taxon>
        <taxon>Sarcocystidae</taxon>
        <taxon>Cystoisospora</taxon>
    </lineage>
</organism>
<dbReference type="Gene3D" id="2.30.39.10">
    <property type="entry name" value="Alpha-1-antitrypsin, domain 1"/>
    <property type="match status" value="1"/>
</dbReference>
<comment type="similarity">
    <text evidence="1 2">Belongs to the serpin family.</text>
</comment>
<evidence type="ECO:0000256" key="1">
    <source>
        <dbReference type="ARBA" id="ARBA00009500"/>
    </source>
</evidence>
<reference evidence="4 5" key="1">
    <citation type="journal article" date="2017" name="Int. J. Parasitol.">
        <title>The genome of the protozoan parasite Cystoisospora suis and a reverse vaccinology approach to identify vaccine candidates.</title>
        <authorList>
            <person name="Palmieri N."/>
            <person name="Shrestha A."/>
            <person name="Ruttkowski B."/>
            <person name="Beck T."/>
            <person name="Vogl C."/>
            <person name="Tomley F."/>
            <person name="Blake D.P."/>
            <person name="Joachim A."/>
        </authorList>
    </citation>
    <scope>NUCLEOTIDE SEQUENCE [LARGE SCALE GENOMIC DNA]</scope>
    <source>
        <strain evidence="4 5">Wien I</strain>
    </source>
</reference>